<comment type="caution">
    <text evidence="2">The sequence shown here is derived from an EMBL/GenBank/DDBJ whole genome shotgun (WGS) entry which is preliminary data.</text>
</comment>
<dbReference type="EMBL" id="JAEKPD010000013">
    <property type="protein sequence ID" value="MBJ3763620.1"/>
    <property type="molecule type" value="Genomic_DNA"/>
</dbReference>
<feature type="signal peptide" evidence="1">
    <location>
        <begin position="1"/>
        <end position="15"/>
    </location>
</feature>
<keyword evidence="3" id="KW-1185">Reference proteome</keyword>
<dbReference type="Proteomes" id="UP000642488">
    <property type="component" value="Unassembled WGS sequence"/>
</dbReference>
<evidence type="ECO:0008006" key="4">
    <source>
        <dbReference type="Google" id="ProtNLM"/>
    </source>
</evidence>
<reference evidence="2" key="1">
    <citation type="submission" date="2020-12" db="EMBL/GenBank/DDBJ databases">
        <title>Bacterial taxonomy.</title>
        <authorList>
            <person name="Pan X."/>
        </authorList>
    </citation>
    <scope>NUCLEOTIDE SEQUENCE</scope>
    <source>
        <strain evidence="2">KCTC 52957</strain>
    </source>
</reference>
<keyword evidence="1" id="KW-0732">Signal</keyword>
<evidence type="ECO:0000256" key="1">
    <source>
        <dbReference type="SAM" id="SignalP"/>
    </source>
</evidence>
<sequence>MAALAAVCAVATACAAPGIIRSDSLQDRMTTTQYRMVDASRSWVYVPGGLLTLQRDLGSTQEQRIALANQSTLKGDNFVLLRSRTSGGLTGGRFNLEGFVSDIGGVPYPFTQLTNRNMKTGSDAMGTYFWIDQQVGPQTVCVLAVRSLGKGAKPLPVKADAVDVLLRNCAPGRAQDALAPILAQNIGAAPGVGPGRSSVKLKNLSPFAAPTRN</sequence>
<name>A0A934MDL5_9RHOB</name>
<gene>
    <name evidence="2" type="ORF">ILP92_12760</name>
</gene>
<protein>
    <recommendedName>
        <fullName evidence="4">Lipoprotein</fullName>
    </recommendedName>
</protein>
<evidence type="ECO:0000313" key="2">
    <source>
        <dbReference type="EMBL" id="MBJ3763620.1"/>
    </source>
</evidence>
<accession>A0A934MDL5</accession>
<organism evidence="2 3">
    <name type="scientific">Palleronia pontilimi</name>
    <dbReference type="NCBI Taxonomy" id="1964209"/>
    <lineage>
        <taxon>Bacteria</taxon>
        <taxon>Pseudomonadati</taxon>
        <taxon>Pseudomonadota</taxon>
        <taxon>Alphaproteobacteria</taxon>
        <taxon>Rhodobacterales</taxon>
        <taxon>Roseobacteraceae</taxon>
        <taxon>Palleronia</taxon>
    </lineage>
</organism>
<proteinExistence type="predicted"/>
<dbReference type="AlphaFoldDB" id="A0A934MDL5"/>
<feature type="chain" id="PRO_5036863041" description="Lipoprotein" evidence="1">
    <location>
        <begin position="16"/>
        <end position="213"/>
    </location>
</feature>
<dbReference type="RefSeq" id="WP_198916796.1">
    <property type="nucleotide sequence ID" value="NZ_JAEKPD010000013.1"/>
</dbReference>
<evidence type="ECO:0000313" key="3">
    <source>
        <dbReference type="Proteomes" id="UP000642488"/>
    </source>
</evidence>